<sequence length="62" mass="6815">SSKHVEKENQLSDEKPGCSGIKKSRSKAHPLPSYPEDSVTLSEDDKKELASLLLLTDLAILH</sequence>
<feature type="non-terminal residue" evidence="2">
    <location>
        <position position="1"/>
    </location>
</feature>
<proteinExistence type="predicted"/>
<organism evidence="2 3">
    <name type="scientific">Phrynocephalus forsythii</name>
    <dbReference type="NCBI Taxonomy" id="171643"/>
    <lineage>
        <taxon>Eukaryota</taxon>
        <taxon>Metazoa</taxon>
        <taxon>Chordata</taxon>
        <taxon>Craniata</taxon>
        <taxon>Vertebrata</taxon>
        <taxon>Euteleostomi</taxon>
        <taxon>Lepidosauria</taxon>
        <taxon>Squamata</taxon>
        <taxon>Bifurcata</taxon>
        <taxon>Unidentata</taxon>
        <taxon>Episquamata</taxon>
        <taxon>Toxicofera</taxon>
        <taxon>Iguania</taxon>
        <taxon>Acrodonta</taxon>
        <taxon>Agamidae</taxon>
        <taxon>Agaminae</taxon>
        <taxon>Phrynocephalus</taxon>
    </lineage>
</organism>
<dbReference type="EMBL" id="JAPFRF010000010">
    <property type="protein sequence ID" value="KAJ7320093.1"/>
    <property type="molecule type" value="Genomic_DNA"/>
</dbReference>
<keyword evidence="3" id="KW-1185">Reference proteome</keyword>
<evidence type="ECO:0000313" key="3">
    <source>
        <dbReference type="Proteomes" id="UP001142489"/>
    </source>
</evidence>
<protein>
    <submittedName>
        <fullName evidence="2">Uncharacterized protein</fullName>
    </submittedName>
</protein>
<comment type="caution">
    <text evidence="2">The sequence shown here is derived from an EMBL/GenBank/DDBJ whole genome shotgun (WGS) entry which is preliminary data.</text>
</comment>
<dbReference type="AlphaFoldDB" id="A0A9Q1AYG8"/>
<feature type="region of interest" description="Disordered" evidence="1">
    <location>
        <begin position="1"/>
        <end position="43"/>
    </location>
</feature>
<gene>
    <name evidence="2" type="ORF">JRQ81_019604</name>
</gene>
<dbReference type="Proteomes" id="UP001142489">
    <property type="component" value="Unassembled WGS sequence"/>
</dbReference>
<dbReference type="OrthoDB" id="7479084at2759"/>
<feature type="non-terminal residue" evidence="2">
    <location>
        <position position="62"/>
    </location>
</feature>
<evidence type="ECO:0000313" key="2">
    <source>
        <dbReference type="EMBL" id="KAJ7320093.1"/>
    </source>
</evidence>
<accession>A0A9Q1AYG8</accession>
<reference evidence="2" key="1">
    <citation type="journal article" date="2023" name="DNA Res.">
        <title>Chromosome-level genome assembly of Phrynocephalus forsythii using third-generation DNA sequencing and Hi-C analysis.</title>
        <authorList>
            <person name="Qi Y."/>
            <person name="Zhao W."/>
            <person name="Zhao Y."/>
            <person name="Niu C."/>
            <person name="Cao S."/>
            <person name="Zhang Y."/>
        </authorList>
    </citation>
    <scope>NUCLEOTIDE SEQUENCE</scope>
    <source>
        <tissue evidence="2">Muscle</tissue>
    </source>
</reference>
<feature type="compositionally biased region" description="Basic and acidic residues" evidence="1">
    <location>
        <begin position="1"/>
        <end position="16"/>
    </location>
</feature>
<name>A0A9Q1AYG8_9SAUR</name>
<evidence type="ECO:0000256" key="1">
    <source>
        <dbReference type="SAM" id="MobiDB-lite"/>
    </source>
</evidence>